<accession>A0A9D4Z4N6</accession>
<evidence type="ECO:0000313" key="2">
    <source>
        <dbReference type="Proteomes" id="UP000886520"/>
    </source>
</evidence>
<keyword evidence="2" id="KW-1185">Reference proteome</keyword>
<dbReference type="EMBL" id="JABFUD020000022">
    <property type="protein sequence ID" value="KAI5062288.1"/>
    <property type="molecule type" value="Genomic_DNA"/>
</dbReference>
<evidence type="ECO:0000313" key="1">
    <source>
        <dbReference type="EMBL" id="KAI5062288.1"/>
    </source>
</evidence>
<sequence>MQHAARGELSERRHATCLAELSLQESMDFFDFQRKHGGSPLGQSSPLKISRAIPPSCAPVKSYRMPIIFICLSLSMGTLTWHFKSFSKCGSMNLSQTNSHCVRTAWKR</sequence>
<dbReference type="Proteomes" id="UP000886520">
    <property type="component" value="Chromosome 22"/>
</dbReference>
<name>A0A9D4Z4N6_ADICA</name>
<protein>
    <submittedName>
        <fullName evidence="1">Uncharacterized protein</fullName>
    </submittedName>
</protein>
<organism evidence="1 2">
    <name type="scientific">Adiantum capillus-veneris</name>
    <name type="common">Maidenhair fern</name>
    <dbReference type="NCBI Taxonomy" id="13818"/>
    <lineage>
        <taxon>Eukaryota</taxon>
        <taxon>Viridiplantae</taxon>
        <taxon>Streptophyta</taxon>
        <taxon>Embryophyta</taxon>
        <taxon>Tracheophyta</taxon>
        <taxon>Polypodiopsida</taxon>
        <taxon>Polypodiidae</taxon>
        <taxon>Polypodiales</taxon>
        <taxon>Pteridineae</taxon>
        <taxon>Pteridaceae</taxon>
        <taxon>Vittarioideae</taxon>
        <taxon>Adiantum</taxon>
    </lineage>
</organism>
<comment type="caution">
    <text evidence="1">The sequence shown here is derived from an EMBL/GenBank/DDBJ whole genome shotgun (WGS) entry which is preliminary data.</text>
</comment>
<dbReference type="AlphaFoldDB" id="A0A9D4Z4N6"/>
<dbReference type="OrthoDB" id="185373at2759"/>
<reference evidence="1" key="1">
    <citation type="submission" date="2021-01" db="EMBL/GenBank/DDBJ databases">
        <title>Adiantum capillus-veneris genome.</title>
        <authorList>
            <person name="Fang Y."/>
            <person name="Liao Q."/>
        </authorList>
    </citation>
    <scope>NUCLEOTIDE SEQUENCE</scope>
    <source>
        <strain evidence="1">H3</strain>
        <tissue evidence="1">Leaf</tissue>
    </source>
</reference>
<gene>
    <name evidence="1" type="ORF">GOP47_0022827</name>
</gene>
<proteinExistence type="predicted"/>